<evidence type="ECO:0000259" key="1">
    <source>
        <dbReference type="Pfam" id="PF04212"/>
    </source>
</evidence>
<organism evidence="2 3">
    <name type="scientific">Escallonia rubra</name>
    <dbReference type="NCBI Taxonomy" id="112253"/>
    <lineage>
        <taxon>Eukaryota</taxon>
        <taxon>Viridiplantae</taxon>
        <taxon>Streptophyta</taxon>
        <taxon>Embryophyta</taxon>
        <taxon>Tracheophyta</taxon>
        <taxon>Spermatophyta</taxon>
        <taxon>Magnoliopsida</taxon>
        <taxon>eudicotyledons</taxon>
        <taxon>Gunneridae</taxon>
        <taxon>Pentapetalae</taxon>
        <taxon>asterids</taxon>
        <taxon>campanulids</taxon>
        <taxon>Escalloniales</taxon>
        <taxon>Escalloniaceae</taxon>
        <taxon>Escallonia</taxon>
    </lineage>
</organism>
<dbReference type="InterPro" id="IPR036181">
    <property type="entry name" value="MIT_dom_sf"/>
</dbReference>
<accession>A0AA88RBS7</accession>
<dbReference type="SUPFAM" id="SSF116846">
    <property type="entry name" value="MIT domain"/>
    <property type="match status" value="1"/>
</dbReference>
<dbReference type="Gene3D" id="1.20.58.80">
    <property type="entry name" value="Phosphotransferase system, lactose/cellobiose-type IIA subunit"/>
    <property type="match status" value="1"/>
</dbReference>
<dbReference type="EMBL" id="JAVXUO010001110">
    <property type="protein sequence ID" value="KAK2985912.1"/>
    <property type="molecule type" value="Genomic_DNA"/>
</dbReference>
<evidence type="ECO:0000313" key="3">
    <source>
        <dbReference type="Proteomes" id="UP001187471"/>
    </source>
</evidence>
<feature type="domain" description="MIT" evidence="1">
    <location>
        <begin position="10"/>
        <end position="43"/>
    </location>
</feature>
<dbReference type="InterPro" id="IPR007330">
    <property type="entry name" value="MIT_dom"/>
</dbReference>
<dbReference type="AlphaFoldDB" id="A0AA88RBS7"/>
<evidence type="ECO:0000313" key="2">
    <source>
        <dbReference type="EMBL" id="KAK2985912.1"/>
    </source>
</evidence>
<comment type="caution">
    <text evidence="2">The sequence shown here is derived from an EMBL/GenBank/DDBJ whole genome shotgun (WGS) entry which is preliminary data.</text>
</comment>
<dbReference type="Proteomes" id="UP001187471">
    <property type="component" value="Unassembled WGS sequence"/>
</dbReference>
<dbReference type="Pfam" id="PF04212">
    <property type="entry name" value="MIT"/>
    <property type="match status" value="1"/>
</dbReference>
<gene>
    <name evidence="2" type="ORF">RJ640_008128</name>
</gene>
<sequence length="157" mass="17259">MYSNFKEQAEYVKQPVQEDNTDNYAKAFHLYMNSLEYLKTHLKLGRGDRGVLDDSSLMPVANMDAAVASWSKTTPKNGKGGDGHRREGKSKWVSVILVGVVYKAYNHGSQSWASGCLQIFHLGLAATKNDKSAVTICGIQLEGGRVWGGPWHRTGLG</sequence>
<proteinExistence type="predicted"/>
<reference evidence="2" key="1">
    <citation type="submission" date="2022-12" db="EMBL/GenBank/DDBJ databases">
        <title>Draft genome assemblies for two species of Escallonia (Escalloniales).</title>
        <authorList>
            <person name="Chanderbali A."/>
            <person name="Dervinis C."/>
            <person name="Anghel I."/>
            <person name="Soltis D."/>
            <person name="Soltis P."/>
            <person name="Zapata F."/>
        </authorList>
    </citation>
    <scope>NUCLEOTIDE SEQUENCE</scope>
    <source>
        <strain evidence="2">UCBG92.1500</strain>
        <tissue evidence="2">Leaf</tissue>
    </source>
</reference>
<protein>
    <recommendedName>
        <fullName evidence="1">MIT domain-containing protein</fullName>
    </recommendedName>
</protein>
<keyword evidence="3" id="KW-1185">Reference proteome</keyword>
<name>A0AA88RBS7_9ASTE</name>